<reference evidence="2" key="1">
    <citation type="journal article" date="2020" name="Nature">
        <title>Giant virus diversity and host interactions through global metagenomics.</title>
        <authorList>
            <person name="Schulz F."/>
            <person name="Roux S."/>
            <person name="Paez-Espino D."/>
            <person name="Jungbluth S."/>
            <person name="Walsh D.A."/>
            <person name="Denef V.J."/>
            <person name="McMahon K.D."/>
            <person name="Konstantinidis K.T."/>
            <person name="Eloe-Fadrosh E.A."/>
            <person name="Kyrpides N.C."/>
            <person name="Woyke T."/>
        </authorList>
    </citation>
    <scope>NUCLEOTIDE SEQUENCE</scope>
    <source>
        <strain evidence="2">GVMAG-S-3300013014-104</strain>
    </source>
</reference>
<organism evidence="2">
    <name type="scientific">viral metagenome</name>
    <dbReference type="NCBI Taxonomy" id="1070528"/>
    <lineage>
        <taxon>unclassified sequences</taxon>
        <taxon>metagenomes</taxon>
        <taxon>organismal metagenomes</taxon>
    </lineage>
</organism>
<dbReference type="EMBL" id="MN740945">
    <property type="protein sequence ID" value="QHU19176.1"/>
    <property type="molecule type" value="Genomic_DNA"/>
</dbReference>
<evidence type="ECO:0000313" key="2">
    <source>
        <dbReference type="EMBL" id="QHU19176.1"/>
    </source>
</evidence>
<name>A0A6C0KPV1_9ZZZZ</name>
<accession>A0A6C0KPV1</accession>
<proteinExistence type="predicted"/>
<protein>
    <submittedName>
        <fullName evidence="2">Uncharacterized protein</fullName>
    </submittedName>
</protein>
<sequence length="289" mass="31947">MTITFRISECKEDDGYGDDRVVIRDVGEGTYPHDGGDEGTNPHNTGDGEDLVEVEDLGQFLEDVYDGTSKSGLKADWTITGADKIFAESPEPTESESQLDISVTPNIINGQLVLEIKFNDGEEFQIPIQINAAGIIFGQRNMSYQLTPMTTQWTGNISIKFTGPEMNSKKFNYTFFVEFNPNSKSVSVIGLPLLNNGIGYPFISINRLLGKISLSSIAKYAKAKIAFQNVFTLIDAEKQLWFEKTQEDVSEKLGLVVGAVDLAMTSFKEALTKINPFTDKDLIKGLYPI</sequence>
<dbReference type="AlphaFoldDB" id="A0A6C0KPV1"/>
<feature type="region of interest" description="Disordered" evidence="1">
    <location>
        <begin position="26"/>
        <end position="47"/>
    </location>
</feature>
<evidence type="ECO:0000256" key="1">
    <source>
        <dbReference type="SAM" id="MobiDB-lite"/>
    </source>
</evidence>